<dbReference type="GO" id="GO:0046872">
    <property type="term" value="F:metal ion binding"/>
    <property type="evidence" value="ECO:0007669"/>
    <property type="project" value="UniProtKB-KW"/>
</dbReference>
<dbReference type="InterPro" id="IPR002226">
    <property type="entry name" value="Catalase_haem_BS"/>
</dbReference>
<dbReference type="FunFam" id="2.40.180.10:FF:000001">
    <property type="entry name" value="Catalase"/>
    <property type="match status" value="1"/>
</dbReference>
<gene>
    <name evidence="18" type="ORF">JM16_000441</name>
</gene>
<keyword evidence="9 14" id="KW-0408">Iron</keyword>
<dbReference type="InterPro" id="IPR003890">
    <property type="entry name" value="MIF4G-like_typ-3"/>
</dbReference>
<dbReference type="GO" id="GO:0020037">
    <property type="term" value="F:heme binding"/>
    <property type="evidence" value="ECO:0007669"/>
    <property type="project" value="InterPro"/>
</dbReference>
<dbReference type="PANTHER" id="PTHR11465:SF9">
    <property type="entry name" value="CATALASE"/>
    <property type="match status" value="1"/>
</dbReference>
<dbReference type="SMART" id="SM01060">
    <property type="entry name" value="Catalase"/>
    <property type="match status" value="1"/>
</dbReference>
<name>A0A8T0MAK3_9STRA</name>
<evidence type="ECO:0000256" key="1">
    <source>
        <dbReference type="ARBA" id="ARBA00004123"/>
    </source>
</evidence>
<dbReference type="Proteomes" id="UP000785171">
    <property type="component" value="Unassembled WGS sequence"/>
</dbReference>
<evidence type="ECO:0000259" key="17">
    <source>
        <dbReference type="PROSITE" id="PS51366"/>
    </source>
</evidence>
<reference evidence="18" key="1">
    <citation type="journal article" date="2015" name="Genom Data">
        <title>Genome sequences of six Phytophthora species associated with forests in New Zealand.</title>
        <authorList>
            <person name="Studholme D.J."/>
            <person name="McDougal R.L."/>
            <person name="Sambles C."/>
            <person name="Hansen E."/>
            <person name="Hardy G."/>
            <person name="Grant M."/>
            <person name="Ganley R.J."/>
            <person name="Williams N.M."/>
        </authorList>
    </citation>
    <scope>NUCLEOTIDE SEQUENCE</scope>
    <source>
        <strain evidence="18">NZFS 2646</strain>
    </source>
</reference>
<dbReference type="PROSITE" id="PS00437">
    <property type="entry name" value="CATALASE_1"/>
    <property type="match status" value="1"/>
</dbReference>
<keyword evidence="8 14" id="KW-0560">Oxidoreductase</keyword>
<dbReference type="SUPFAM" id="SSF56634">
    <property type="entry name" value="Heme-dependent catalase-like"/>
    <property type="match status" value="1"/>
</dbReference>
<evidence type="ECO:0000256" key="7">
    <source>
        <dbReference type="ARBA" id="ARBA00022723"/>
    </source>
</evidence>
<dbReference type="PROSITE" id="PS00438">
    <property type="entry name" value="CATALASE_2"/>
    <property type="match status" value="1"/>
</dbReference>
<dbReference type="GO" id="GO:0005634">
    <property type="term" value="C:nucleus"/>
    <property type="evidence" value="ECO:0007669"/>
    <property type="project" value="UniProtKB-SubCell"/>
</dbReference>
<evidence type="ECO:0000256" key="6">
    <source>
        <dbReference type="ARBA" id="ARBA00022664"/>
    </source>
</evidence>
<evidence type="ECO:0000256" key="16">
    <source>
        <dbReference type="SAM" id="MobiDB-lite"/>
    </source>
</evidence>
<dbReference type="Pfam" id="PF02847">
    <property type="entry name" value="MA3"/>
    <property type="match status" value="1"/>
</dbReference>
<keyword evidence="11" id="KW-0539">Nucleus</keyword>
<proteinExistence type="inferred from homology"/>
<evidence type="ECO:0000256" key="15">
    <source>
        <dbReference type="RuleBase" id="RU004142"/>
    </source>
</evidence>
<feature type="compositionally biased region" description="Acidic residues" evidence="16">
    <location>
        <begin position="795"/>
        <end position="820"/>
    </location>
</feature>
<dbReference type="InterPro" id="IPR018028">
    <property type="entry name" value="Catalase"/>
</dbReference>
<evidence type="ECO:0000256" key="11">
    <source>
        <dbReference type="ARBA" id="ARBA00023242"/>
    </source>
</evidence>
<dbReference type="SMART" id="SM00544">
    <property type="entry name" value="MA3"/>
    <property type="match status" value="1"/>
</dbReference>
<dbReference type="Pfam" id="PF02854">
    <property type="entry name" value="MIF4G"/>
    <property type="match status" value="1"/>
</dbReference>
<evidence type="ECO:0000256" key="14">
    <source>
        <dbReference type="RuleBase" id="RU000498"/>
    </source>
</evidence>
<comment type="catalytic activity">
    <reaction evidence="13 14">
        <text>2 H2O2 = O2 + 2 H2O</text>
        <dbReference type="Rhea" id="RHEA:20309"/>
        <dbReference type="ChEBI" id="CHEBI:15377"/>
        <dbReference type="ChEBI" id="CHEBI:15379"/>
        <dbReference type="ChEBI" id="CHEBI:16240"/>
        <dbReference type="EC" id="1.11.1.6"/>
    </reaction>
</comment>
<dbReference type="GO" id="GO:0005739">
    <property type="term" value="C:mitochondrion"/>
    <property type="evidence" value="ECO:0007669"/>
    <property type="project" value="TreeGrafter"/>
</dbReference>
<dbReference type="InterPro" id="IPR020835">
    <property type="entry name" value="Catalase_sf"/>
</dbReference>
<keyword evidence="12 14" id="KW-0376">Hydrogen peroxide</keyword>
<dbReference type="GO" id="GO:0005777">
    <property type="term" value="C:peroxisome"/>
    <property type="evidence" value="ECO:0007669"/>
    <property type="project" value="TreeGrafter"/>
</dbReference>
<feature type="region of interest" description="Disordered" evidence="16">
    <location>
        <begin position="1"/>
        <end position="28"/>
    </location>
</feature>
<dbReference type="GO" id="GO:0004096">
    <property type="term" value="F:catalase activity"/>
    <property type="evidence" value="ECO:0007669"/>
    <property type="project" value="UniProtKB-EC"/>
</dbReference>
<dbReference type="PROSITE" id="PS51366">
    <property type="entry name" value="MI"/>
    <property type="match status" value="1"/>
</dbReference>
<keyword evidence="5 14" id="KW-0349">Heme</keyword>
<protein>
    <recommendedName>
        <fullName evidence="14">Catalase</fullName>
        <ecNumber evidence="14">1.11.1.6</ecNumber>
    </recommendedName>
</protein>
<dbReference type="EC" id="1.11.1.6" evidence="14"/>
<keyword evidence="10" id="KW-0508">mRNA splicing</keyword>
<dbReference type="SUPFAM" id="SSF48371">
    <property type="entry name" value="ARM repeat"/>
    <property type="match status" value="1"/>
</dbReference>
<dbReference type="AlphaFoldDB" id="A0A8T0MAK3"/>
<sequence>MAPAVPPVATTSNGAPLPPTGLTASATAGPRGPIVLQDFALLDHLAHFDRERIPERVVHAKGAGAFGYFEVTHESVTKYTSAKLFSSVGKRTPVAVRFSTVGGEQGSADTVRDPRGFAIKFYTEEGNWDLVGNNTPIFFIRDPILFPSFIHTQKRLPSTHLKDDNMMWDFFSLRPETLHQQTFLFSDRGIPDGFRHMNGYGSHTFVNLNTQGETTYVKYHFKTDQGIRNLPVDEAAVLASSDPDYSIRDLYDAIQREDFPTWTLYVQTMTPEQAANESVNPFDVTKVWPHSAYPLQEVGRLVLNRNPKNYFAEVEQLAFSPSHMVPGIEPSPDKMLQGRLFSYPDTHRHRLGPNYQQIPVNKPVNKPQTYQRDGLMAVTGNMEDMPNYFPNSMGGPLEAAALRYHASQGDHAVVDKFSTVDEDNFSQVGDFYRKTLDAAARDRLADNIAGSLVNASKPVQIRAIGNFTKADTDYGERVQEKLETLKEKKGASQKFKERATESLNPPRRAFKGRTGGVYMPPFKLAQLRKQQEAESGPDSEEMQRRTWDALRKSLNGLINKVNVANLSNILPELFQENLVRARGLIARAIMKAQLASPGFTHIYAALVAVLNTKMPENGELLVKRVVYRFRRAFKRGDKVVAIALVRFIAHLVNQQVVHELLALEVLTLLLANPTDDSVEVAVNFTKECGQILAELCPEGLRAIFERFRGILHEGEIDKRVQYTIEGLFAIRKGGFADYPAVHEQLDLVESGDQITHETTLEEKIDCEDKLDVFRFDPDYSKNEQMWAAIKKEILGESDSDSDSSSGSEDDDDEDDNEEAEQPPATDNNVAIQDYTEQDLVNLRRTIYLTIMSSITHEDQERTYLRYYGLLSERFCLIKREYQDAFDDCFAEQYSLIHRLETNKLRNVAKLFAHLLFTDALPWTVFEYIRLNEEETTSSSRIFIKILCQELSEHLGMKMLKERFLDEIMQPTFAGLFPKDNPRNTRFAINFFTSIGLGGLTTDLREYLKNAPKLIMEQAKAAEDSSNSDSSSDSDSSASVVLCRKVSGVYGRHEEDFCSPGSDSVFVTRDISRRLACSYPGARAMNAGGCDMSNASSASNPLVTNSLMTTHR</sequence>
<dbReference type="PRINTS" id="PR00067">
    <property type="entry name" value="CATALASE"/>
</dbReference>
<evidence type="ECO:0000313" key="19">
    <source>
        <dbReference type="Proteomes" id="UP000785171"/>
    </source>
</evidence>
<evidence type="ECO:0000256" key="3">
    <source>
        <dbReference type="ARBA" id="ARBA00006856"/>
    </source>
</evidence>
<dbReference type="GO" id="GO:0008380">
    <property type="term" value="P:RNA splicing"/>
    <property type="evidence" value="ECO:0007669"/>
    <property type="project" value="UniProtKB-KW"/>
</dbReference>
<evidence type="ECO:0000256" key="13">
    <source>
        <dbReference type="ARBA" id="ARBA00049254"/>
    </source>
</evidence>
<reference evidence="18" key="2">
    <citation type="submission" date="2020-06" db="EMBL/GenBank/DDBJ databases">
        <authorList>
            <person name="Studholme D.J."/>
        </authorList>
    </citation>
    <scope>NUCLEOTIDE SEQUENCE</scope>
    <source>
        <strain evidence="18">NZFS 2646</strain>
    </source>
</reference>
<evidence type="ECO:0000256" key="4">
    <source>
        <dbReference type="ARBA" id="ARBA00022559"/>
    </source>
</evidence>
<dbReference type="InterPro" id="IPR016024">
    <property type="entry name" value="ARM-type_fold"/>
</dbReference>
<dbReference type="InterPro" id="IPR040333">
    <property type="entry name" value="Catalase_3"/>
</dbReference>
<comment type="caution">
    <text evidence="18">The sequence shown here is derived from an EMBL/GenBank/DDBJ whole genome shotgun (WGS) entry which is preliminary data.</text>
</comment>
<dbReference type="SMART" id="SM00543">
    <property type="entry name" value="MIF4G"/>
    <property type="match status" value="1"/>
</dbReference>
<evidence type="ECO:0000313" key="18">
    <source>
        <dbReference type="EMBL" id="KAG2532251.1"/>
    </source>
</evidence>
<organism evidence="18 19">
    <name type="scientific">Phytophthora kernoviae</name>
    <dbReference type="NCBI Taxonomy" id="325452"/>
    <lineage>
        <taxon>Eukaryota</taxon>
        <taxon>Sar</taxon>
        <taxon>Stramenopiles</taxon>
        <taxon>Oomycota</taxon>
        <taxon>Peronosporomycetes</taxon>
        <taxon>Peronosporales</taxon>
        <taxon>Peronosporaceae</taxon>
        <taxon>Phytophthora</taxon>
    </lineage>
</organism>
<dbReference type="EMBL" id="JPWV03000005">
    <property type="protein sequence ID" value="KAG2532251.1"/>
    <property type="molecule type" value="Genomic_DNA"/>
</dbReference>
<dbReference type="CDD" id="cd08156">
    <property type="entry name" value="catalase_clade_3"/>
    <property type="match status" value="1"/>
</dbReference>
<evidence type="ECO:0000256" key="2">
    <source>
        <dbReference type="ARBA" id="ARBA00005329"/>
    </source>
</evidence>
<feature type="region of interest" description="Disordered" evidence="16">
    <location>
        <begin position="486"/>
        <end position="511"/>
    </location>
</feature>
<comment type="function">
    <text evidence="15">Catalyzes the degradation of hydrogen peroxide (H(2)O(2)) generated by peroxisomal oxidases to water and oxygen, thereby protecting cells from the toxic effects of hydrogen peroxide.</text>
</comment>
<dbReference type="PROSITE" id="PS51402">
    <property type="entry name" value="CATALASE_3"/>
    <property type="match status" value="1"/>
</dbReference>
<dbReference type="FunFam" id="1.25.40.180:FF:000004">
    <property type="entry name" value="pre-mRNA-splicing factor CWC22 homolog"/>
    <property type="match status" value="1"/>
</dbReference>
<comment type="similarity">
    <text evidence="2 14">Belongs to the catalase family.</text>
</comment>
<evidence type="ECO:0000256" key="12">
    <source>
        <dbReference type="ARBA" id="ARBA00023324"/>
    </source>
</evidence>
<dbReference type="PANTHER" id="PTHR11465">
    <property type="entry name" value="CATALASE"/>
    <property type="match status" value="1"/>
</dbReference>
<dbReference type="InterPro" id="IPR010582">
    <property type="entry name" value="Catalase_immune_responsive"/>
</dbReference>
<dbReference type="GO" id="GO:0003723">
    <property type="term" value="F:RNA binding"/>
    <property type="evidence" value="ECO:0007669"/>
    <property type="project" value="InterPro"/>
</dbReference>
<feature type="domain" description="MI" evidence="17">
    <location>
        <begin position="807"/>
        <end position="930"/>
    </location>
</feature>
<dbReference type="Gene3D" id="1.25.40.180">
    <property type="match status" value="1"/>
</dbReference>
<evidence type="ECO:0000256" key="10">
    <source>
        <dbReference type="ARBA" id="ARBA00023187"/>
    </source>
</evidence>
<dbReference type="GO" id="GO:0042744">
    <property type="term" value="P:hydrogen peroxide catabolic process"/>
    <property type="evidence" value="ECO:0007669"/>
    <property type="project" value="UniProtKB-KW"/>
</dbReference>
<dbReference type="Pfam" id="PF00199">
    <property type="entry name" value="Catalase"/>
    <property type="match status" value="1"/>
</dbReference>
<evidence type="ECO:0000256" key="5">
    <source>
        <dbReference type="ARBA" id="ARBA00022617"/>
    </source>
</evidence>
<feature type="compositionally biased region" description="Basic and acidic residues" evidence="16">
    <location>
        <begin position="486"/>
        <end position="500"/>
    </location>
</feature>
<dbReference type="Pfam" id="PF06628">
    <property type="entry name" value="Catalase-rel"/>
    <property type="match status" value="1"/>
</dbReference>
<dbReference type="GO" id="GO:0042542">
    <property type="term" value="P:response to hydrogen peroxide"/>
    <property type="evidence" value="ECO:0007669"/>
    <property type="project" value="TreeGrafter"/>
</dbReference>
<dbReference type="InterPro" id="IPR024708">
    <property type="entry name" value="Catalase_AS"/>
</dbReference>
<dbReference type="InterPro" id="IPR003891">
    <property type="entry name" value="Initiation_fac_eIF4g_MI"/>
</dbReference>
<comment type="similarity">
    <text evidence="3">Belongs to the CWC22 family.</text>
</comment>
<feature type="region of interest" description="Disordered" evidence="16">
    <location>
        <begin position="795"/>
        <end position="830"/>
    </location>
</feature>
<dbReference type="InterPro" id="IPR011614">
    <property type="entry name" value="Catalase_core"/>
</dbReference>
<evidence type="ECO:0000256" key="8">
    <source>
        <dbReference type="ARBA" id="ARBA00023002"/>
    </source>
</evidence>
<keyword evidence="4 14" id="KW-0575">Peroxidase</keyword>
<accession>A0A8T0MAK3</accession>
<dbReference type="GO" id="GO:0006397">
    <property type="term" value="P:mRNA processing"/>
    <property type="evidence" value="ECO:0007669"/>
    <property type="project" value="UniProtKB-KW"/>
</dbReference>
<dbReference type="Gene3D" id="2.40.180.10">
    <property type="entry name" value="Catalase core domain"/>
    <property type="match status" value="1"/>
</dbReference>
<comment type="subcellular location">
    <subcellularLocation>
        <location evidence="1">Nucleus</location>
    </subcellularLocation>
</comment>
<evidence type="ECO:0000256" key="9">
    <source>
        <dbReference type="ARBA" id="ARBA00023004"/>
    </source>
</evidence>
<keyword evidence="6" id="KW-0507">mRNA processing</keyword>
<keyword evidence="7 14" id="KW-0479">Metal-binding</keyword>